<gene>
    <name evidence="1" type="ORF">Tco_0925383</name>
</gene>
<sequence>MDLGAKLKLGFIDGSSPKPAVIDVDYKRWVRCDYMVTCWILNSMVAELSESFLYAQSARDLWKVLEERYYQSNGPLIYHVERELSKVTQGNSTITAYFNKLNKFWDELHSLNGIHVCSYRKIRECTCGITDKFLEIDTRSKLMQFLMRLDDDFKAEFSPQELITEVIGEMILEDKGLRRSFVLVVIRKDICMSYVLKGWGILIGTKERKTRKMFKGKGIDPSYIASTSQPHAELSESFLYAQSARDLWKELEERYCQSNGPLIYHVERELSKVTQGNSTIAAYFNKLNKFWDELHSLNGIHVCSCRKIRECTCGITDTFLEIDTRSKLMQFLMRLDDDFKAELCGLKGWGHRWTVGQGKEKQKRCSNAKGLIQATLTILHSLMQNLQLDLRVNWIVDTGASDHMSPHLHLFHSIRVLKKPIKIRLPDGTSK</sequence>
<reference evidence="1" key="2">
    <citation type="submission" date="2022-01" db="EMBL/GenBank/DDBJ databases">
        <authorList>
            <person name="Yamashiro T."/>
            <person name="Shiraishi A."/>
            <person name="Satake H."/>
            <person name="Nakayama K."/>
        </authorList>
    </citation>
    <scope>NUCLEOTIDE SEQUENCE</scope>
</reference>
<reference evidence="1" key="1">
    <citation type="journal article" date="2022" name="Int. J. Mol. Sci.">
        <title>Draft Genome of Tanacetum Coccineum: Genomic Comparison of Closely Related Tanacetum-Family Plants.</title>
        <authorList>
            <person name="Yamashiro T."/>
            <person name="Shiraishi A."/>
            <person name="Nakayama K."/>
            <person name="Satake H."/>
        </authorList>
    </citation>
    <scope>NUCLEOTIDE SEQUENCE</scope>
</reference>
<proteinExistence type="predicted"/>
<evidence type="ECO:0000313" key="2">
    <source>
        <dbReference type="Proteomes" id="UP001151760"/>
    </source>
</evidence>
<organism evidence="1 2">
    <name type="scientific">Tanacetum coccineum</name>
    <dbReference type="NCBI Taxonomy" id="301880"/>
    <lineage>
        <taxon>Eukaryota</taxon>
        <taxon>Viridiplantae</taxon>
        <taxon>Streptophyta</taxon>
        <taxon>Embryophyta</taxon>
        <taxon>Tracheophyta</taxon>
        <taxon>Spermatophyta</taxon>
        <taxon>Magnoliopsida</taxon>
        <taxon>eudicotyledons</taxon>
        <taxon>Gunneridae</taxon>
        <taxon>Pentapetalae</taxon>
        <taxon>asterids</taxon>
        <taxon>campanulids</taxon>
        <taxon>Asterales</taxon>
        <taxon>Asteraceae</taxon>
        <taxon>Asteroideae</taxon>
        <taxon>Anthemideae</taxon>
        <taxon>Anthemidinae</taxon>
        <taxon>Tanacetum</taxon>
    </lineage>
</organism>
<evidence type="ECO:0008006" key="3">
    <source>
        <dbReference type="Google" id="ProtNLM"/>
    </source>
</evidence>
<dbReference type="PANTHER" id="PTHR37610:SF40">
    <property type="entry name" value="OS01G0909600 PROTEIN"/>
    <property type="match status" value="1"/>
</dbReference>
<evidence type="ECO:0000313" key="1">
    <source>
        <dbReference type="EMBL" id="GJT34964.1"/>
    </source>
</evidence>
<dbReference type="EMBL" id="BQNB010015011">
    <property type="protein sequence ID" value="GJT34964.1"/>
    <property type="molecule type" value="Genomic_DNA"/>
</dbReference>
<dbReference type="Proteomes" id="UP001151760">
    <property type="component" value="Unassembled WGS sequence"/>
</dbReference>
<dbReference type="PANTHER" id="PTHR37610">
    <property type="entry name" value="CCHC-TYPE DOMAIN-CONTAINING PROTEIN"/>
    <property type="match status" value="1"/>
</dbReference>
<accession>A0ABQ5DCU6</accession>
<name>A0ABQ5DCU6_9ASTR</name>
<keyword evidence="2" id="KW-1185">Reference proteome</keyword>
<comment type="caution">
    <text evidence="1">The sequence shown here is derived from an EMBL/GenBank/DDBJ whole genome shotgun (WGS) entry which is preliminary data.</text>
</comment>
<protein>
    <recommendedName>
        <fullName evidence="3">Retrotransposon gag domain-containing protein</fullName>
    </recommendedName>
</protein>